<evidence type="ECO:0000313" key="1">
    <source>
        <dbReference type="EMBL" id="CAI9931618.1"/>
    </source>
</evidence>
<reference evidence="1" key="1">
    <citation type="submission" date="2023-06" db="EMBL/GenBank/DDBJ databases">
        <authorList>
            <person name="Kurt Z."/>
        </authorList>
    </citation>
    <scope>NUCLEOTIDE SEQUENCE</scope>
</reference>
<sequence>MLQLQGALRYNQIKYVKTSININNQVVYPSYVDFCILLRHEIQQNADVLLTLQALLRKSLYVSLDCAGIDDLICLLMAYPSIIISHYDTVSITVKNLLFDYDYLAPVVYDNLGPIFPQTIEQASNYLKILMGLARSSLNISQHLLQMWKFLDKQQLLKNPDESLQLTRKHIIKLLRSKIIEIIGEHQFAFDCSKILLTRKCSSTFAENAFIQMRKFEPDFYKLFLTVENFKFLGENQLRILKQVLIDCVENNVQFCFGAEVMQLAIVKRTSFQNKTQIIWIQWLLVQTGAQLSEDQIRGLVDCKEEMKGLMLEDYVQMIEDITQ</sequence>
<dbReference type="AlphaFoldDB" id="A0AA86U618"/>
<proteinExistence type="predicted"/>
<reference evidence="2 3" key="2">
    <citation type="submission" date="2024-07" db="EMBL/GenBank/DDBJ databases">
        <authorList>
            <person name="Akdeniz Z."/>
        </authorList>
    </citation>
    <scope>NUCLEOTIDE SEQUENCE [LARGE SCALE GENOMIC DNA]</scope>
</reference>
<name>A0AA86U618_9EUKA</name>
<organism evidence="1">
    <name type="scientific">Hexamita inflata</name>
    <dbReference type="NCBI Taxonomy" id="28002"/>
    <lineage>
        <taxon>Eukaryota</taxon>
        <taxon>Metamonada</taxon>
        <taxon>Diplomonadida</taxon>
        <taxon>Hexamitidae</taxon>
        <taxon>Hexamitinae</taxon>
        <taxon>Hexamita</taxon>
    </lineage>
</organism>
<keyword evidence="3" id="KW-1185">Reference proteome</keyword>
<accession>A0AA86U618</accession>
<gene>
    <name evidence="1" type="ORF">HINF_LOCUS19263</name>
    <name evidence="2" type="ORF">HINF_LOCUS37810</name>
</gene>
<protein>
    <submittedName>
        <fullName evidence="2">Hypothetical_protein</fullName>
    </submittedName>
</protein>
<evidence type="ECO:0000313" key="3">
    <source>
        <dbReference type="Proteomes" id="UP001642409"/>
    </source>
</evidence>
<evidence type="ECO:0000313" key="2">
    <source>
        <dbReference type="EMBL" id="CAL6039345.1"/>
    </source>
</evidence>
<comment type="caution">
    <text evidence="1">The sequence shown here is derived from an EMBL/GenBank/DDBJ whole genome shotgun (WGS) entry which is preliminary data.</text>
</comment>
<dbReference type="EMBL" id="CAXDID020000142">
    <property type="protein sequence ID" value="CAL6039345.1"/>
    <property type="molecule type" value="Genomic_DNA"/>
</dbReference>
<dbReference type="EMBL" id="CATOUU010000495">
    <property type="protein sequence ID" value="CAI9931618.1"/>
    <property type="molecule type" value="Genomic_DNA"/>
</dbReference>
<dbReference type="Proteomes" id="UP001642409">
    <property type="component" value="Unassembled WGS sequence"/>
</dbReference>